<proteinExistence type="predicted"/>
<sequence length="272" mass="31479">MFDSDIHQKSNNMKKKTLLLKKFCNSSTQTEPRKQIAKDDIDCNTRHTEDMEIPVRNSIIIQPKVATISKLPESYNMFVNKLAEKMKANSTLVLDQPNQSIIKPNDKVEQVISLKRKFVKPGPLCYKKKILNKYNNQESAKDGNSKSGSNVENVLIQKEFTVPGNLGNLIADERFSQNSVINKGDKQTEERRSKETDKKFTRNTSSLHNIKITHLTCSKSSDSRESQHSERNSDSNHAKEQNYQEYLHFEDEKSFIIKADKIYIYNHFYNKQ</sequence>
<evidence type="ECO:0000313" key="2">
    <source>
        <dbReference type="Proteomes" id="UP000504635"/>
    </source>
</evidence>
<evidence type="ECO:0000256" key="1">
    <source>
        <dbReference type="SAM" id="MobiDB-lite"/>
    </source>
</evidence>
<evidence type="ECO:0000313" key="3">
    <source>
        <dbReference type="RefSeq" id="XP_030766816.1"/>
    </source>
</evidence>
<feature type="region of interest" description="Disordered" evidence="1">
    <location>
        <begin position="217"/>
        <end position="240"/>
    </location>
</feature>
<dbReference type="KEGG" id="soy:115890658"/>
<gene>
    <name evidence="3" type="primary">LOC115890658</name>
</gene>
<dbReference type="OrthoDB" id="6771384at2759"/>
<keyword evidence="2" id="KW-1185">Reference proteome</keyword>
<protein>
    <submittedName>
        <fullName evidence="3">Uncharacterized protein LOC115890658</fullName>
    </submittedName>
</protein>
<organism evidence="2 3">
    <name type="scientific">Sitophilus oryzae</name>
    <name type="common">Rice weevil</name>
    <name type="synonym">Curculio oryzae</name>
    <dbReference type="NCBI Taxonomy" id="7048"/>
    <lineage>
        <taxon>Eukaryota</taxon>
        <taxon>Metazoa</taxon>
        <taxon>Ecdysozoa</taxon>
        <taxon>Arthropoda</taxon>
        <taxon>Hexapoda</taxon>
        <taxon>Insecta</taxon>
        <taxon>Pterygota</taxon>
        <taxon>Neoptera</taxon>
        <taxon>Endopterygota</taxon>
        <taxon>Coleoptera</taxon>
        <taxon>Polyphaga</taxon>
        <taxon>Cucujiformia</taxon>
        <taxon>Curculionidae</taxon>
        <taxon>Dryophthorinae</taxon>
        <taxon>Sitophilus</taxon>
    </lineage>
</organism>
<accession>A0A6J2YUG2</accession>
<reference evidence="3" key="1">
    <citation type="submission" date="2025-08" db="UniProtKB">
        <authorList>
            <consortium name="RefSeq"/>
        </authorList>
    </citation>
    <scope>IDENTIFICATION</scope>
    <source>
        <tissue evidence="3">Gonads</tissue>
    </source>
</reference>
<dbReference type="GeneID" id="115890658"/>
<dbReference type="AlphaFoldDB" id="A0A6J2YUG2"/>
<dbReference type="InParanoid" id="A0A6J2YUG2"/>
<feature type="compositionally biased region" description="Basic and acidic residues" evidence="1">
    <location>
        <begin position="183"/>
        <end position="200"/>
    </location>
</feature>
<dbReference type="Proteomes" id="UP000504635">
    <property type="component" value="Unplaced"/>
</dbReference>
<feature type="compositionally biased region" description="Basic and acidic residues" evidence="1">
    <location>
        <begin position="221"/>
        <end position="240"/>
    </location>
</feature>
<name>A0A6J2YUG2_SITOR</name>
<feature type="region of interest" description="Disordered" evidence="1">
    <location>
        <begin position="180"/>
        <end position="205"/>
    </location>
</feature>
<dbReference type="RefSeq" id="XP_030766816.1">
    <property type="nucleotide sequence ID" value="XM_030910956.1"/>
</dbReference>